<evidence type="ECO:0000259" key="5">
    <source>
        <dbReference type="PROSITE" id="PS50977"/>
    </source>
</evidence>
<evidence type="ECO:0000313" key="9">
    <source>
        <dbReference type="Proteomes" id="UP000620591"/>
    </source>
</evidence>
<dbReference type="GO" id="GO:0000976">
    <property type="term" value="F:transcription cis-regulatory region binding"/>
    <property type="evidence" value="ECO:0007669"/>
    <property type="project" value="TreeGrafter"/>
</dbReference>
<keyword evidence="8" id="KW-1185">Reference proteome</keyword>
<evidence type="ECO:0000256" key="2">
    <source>
        <dbReference type="ARBA" id="ARBA00023125"/>
    </source>
</evidence>
<dbReference type="EMBL" id="CP060587">
    <property type="protein sequence ID" value="QNL93930.1"/>
    <property type="molecule type" value="Genomic_DNA"/>
</dbReference>
<dbReference type="InterPro" id="IPR050109">
    <property type="entry name" value="HTH-type_TetR-like_transc_reg"/>
</dbReference>
<dbReference type="Pfam" id="PF00440">
    <property type="entry name" value="TetR_N"/>
    <property type="match status" value="1"/>
</dbReference>
<dbReference type="PANTHER" id="PTHR30055:SF234">
    <property type="entry name" value="HTH-TYPE TRANSCRIPTIONAL REGULATOR BETI"/>
    <property type="match status" value="1"/>
</dbReference>
<evidence type="ECO:0000313" key="6">
    <source>
        <dbReference type="EMBL" id="MBC9226241.1"/>
    </source>
</evidence>
<dbReference type="SUPFAM" id="SSF48498">
    <property type="entry name" value="Tetracyclin repressor-like, C-terminal domain"/>
    <property type="match status" value="1"/>
</dbReference>
<keyword evidence="1" id="KW-0805">Transcription regulation</keyword>
<dbReference type="PANTHER" id="PTHR30055">
    <property type="entry name" value="HTH-TYPE TRANSCRIPTIONAL REGULATOR RUTR"/>
    <property type="match status" value="1"/>
</dbReference>
<dbReference type="Proteomes" id="UP000620591">
    <property type="component" value="Unassembled WGS sequence"/>
</dbReference>
<sequence length="189" mass="20891">MPKIIGESLEEHRVAMRRRVFDALVELLQDRPFDAITMADLATHAQVGRSSLYNHFKDKEAVVVAFATEETGRYLDQLNESLASQTTPTARLETYVRHHVDTSKDFHIGLGPELRAMLSPESVMAMREHVVAVEQVLRQILIDGAAQGEFVVDDVDAIVSLLHATLSARHASADTTTRFVLAAVSADRG</sequence>
<dbReference type="PRINTS" id="PR00455">
    <property type="entry name" value="HTHTETR"/>
</dbReference>
<dbReference type="InterPro" id="IPR001647">
    <property type="entry name" value="HTH_TetR"/>
</dbReference>
<protein>
    <submittedName>
        <fullName evidence="6">TetR/AcrR family transcriptional regulator</fullName>
    </submittedName>
</protein>
<proteinExistence type="predicted"/>
<dbReference type="PROSITE" id="PS50977">
    <property type="entry name" value="HTH_TETR_2"/>
    <property type="match status" value="1"/>
</dbReference>
<accession>A0A8I0EVS0</accession>
<dbReference type="SUPFAM" id="SSF46689">
    <property type="entry name" value="Homeodomain-like"/>
    <property type="match status" value="1"/>
</dbReference>
<evidence type="ECO:0000313" key="7">
    <source>
        <dbReference type="EMBL" id="QNL93930.1"/>
    </source>
</evidence>
<dbReference type="AlphaFoldDB" id="A0A8I0EVS0"/>
<evidence type="ECO:0000256" key="3">
    <source>
        <dbReference type="ARBA" id="ARBA00023163"/>
    </source>
</evidence>
<organism evidence="6 9">
    <name type="scientific">Aeromicrobium senzhongii</name>
    <dbReference type="NCBI Taxonomy" id="2663859"/>
    <lineage>
        <taxon>Bacteria</taxon>
        <taxon>Bacillati</taxon>
        <taxon>Actinomycetota</taxon>
        <taxon>Actinomycetes</taxon>
        <taxon>Propionibacteriales</taxon>
        <taxon>Nocardioidaceae</taxon>
        <taxon>Aeromicrobium</taxon>
    </lineage>
</organism>
<dbReference type="InterPro" id="IPR009057">
    <property type="entry name" value="Homeodomain-like_sf"/>
</dbReference>
<feature type="domain" description="HTH tetR-type" evidence="5">
    <location>
        <begin position="14"/>
        <end position="74"/>
    </location>
</feature>
<dbReference type="InterPro" id="IPR036271">
    <property type="entry name" value="Tet_transcr_reg_TetR-rel_C_sf"/>
</dbReference>
<keyword evidence="2 4" id="KW-0238">DNA-binding</keyword>
<reference evidence="9" key="2">
    <citation type="submission" date="2022-11" db="EMBL/GenBank/DDBJ databases">
        <title>Novel species in genus Aeromicrobium.</title>
        <authorList>
            <person name="Zhang G."/>
        </authorList>
    </citation>
    <scope>NUCLEOTIDE SEQUENCE [LARGE SCALE GENOMIC DNA]</scope>
    <source>
        <strain evidence="7">Zg-629</strain>
        <strain evidence="8">zg-629</strain>
        <strain evidence="9">zg-636</strain>
    </source>
</reference>
<evidence type="ECO:0000313" key="8">
    <source>
        <dbReference type="Proteomes" id="UP000515871"/>
    </source>
</evidence>
<dbReference type="EMBL" id="JACTVM010000002">
    <property type="protein sequence ID" value="MBC9226241.1"/>
    <property type="molecule type" value="Genomic_DNA"/>
</dbReference>
<dbReference type="RefSeq" id="WP_187411530.1">
    <property type="nucleotide sequence ID" value="NZ_CP060587.1"/>
</dbReference>
<dbReference type="Gene3D" id="1.10.357.10">
    <property type="entry name" value="Tetracycline Repressor, domain 2"/>
    <property type="match status" value="1"/>
</dbReference>
<feature type="DNA-binding region" description="H-T-H motif" evidence="4">
    <location>
        <begin position="37"/>
        <end position="56"/>
    </location>
</feature>
<name>A0A8I0EVS0_9ACTN</name>
<evidence type="ECO:0000256" key="4">
    <source>
        <dbReference type="PROSITE-ProRule" id="PRU00335"/>
    </source>
</evidence>
<evidence type="ECO:0000256" key="1">
    <source>
        <dbReference type="ARBA" id="ARBA00023015"/>
    </source>
</evidence>
<gene>
    <name evidence="7" type="ORF">H9L21_12625</name>
    <name evidence="6" type="ORF">IBG24_07935</name>
</gene>
<dbReference type="Proteomes" id="UP000515871">
    <property type="component" value="Chromosome"/>
</dbReference>
<dbReference type="GO" id="GO:0003700">
    <property type="term" value="F:DNA-binding transcription factor activity"/>
    <property type="evidence" value="ECO:0007669"/>
    <property type="project" value="TreeGrafter"/>
</dbReference>
<keyword evidence="3" id="KW-0804">Transcription</keyword>
<reference evidence="6" key="1">
    <citation type="submission" date="2020-09" db="EMBL/GenBank/DDBJ databases">
        <title>Novel species in genus Aeromicrobium.</title>
        <authorList>
            <person name="Zhang G."/>
        </authorList>
    </citation>
    <scope>NUCLEOTIDE SEQUENCE</scope>
    <source>
        <strain evidence="6">Zg-636</strain>
    </source>
</reference>